<keyword evidence="2" id="KW-0547">Nucleotide-binding</keyword>
<dbReference type="PANTHER" id="PTHR40448">
    <property type="entry name" value="TWO-COMPONENT SENSOR HISTIDINE KINASE"/>
    <property type="match status" value="1"/>
</dbReference>
<dbReference type="GO" id="GO:0005524">
    <property type="term" value="F:ATP binding"/>
    <property type="evidence" value="ECO:0007669"/>
    <property type="project" value="UniProtKB-KW"/>
</dbReference>
<feature type="domain" description="Sensor histidine kinase NatK-like C-terminal" evidence="1">
    <location>
        <begin position="102"/>
        <end position="207"/>
    </location>
</feature>
<reference evidence="2" key="1">
    <citation type="journal article" date="2021" name="PeerJ">
        <title>Extensive microbial diversity within the chicken gut microbiome revealed by metagenomics and culture.</title>
        <authorList>
            <person name="Gilroy R."/>
            <person name="Ravi A."/>
            <person name="Getino M."/>
            <person name="Pursley I."/>
            <person name="Horton D.L."/>
            <person name="Alikhan N.F."/>
            <person name="Baker D."/>
            <person name="Gharbi K."/>
            <person name="Hall N."/>
            <person name="Watson M."/>
            <person name="Adriaenssens E.M."/>
            <person name="Foster-Nyarko E."/>
            <person name="Jarju S."/>
            <person name="Secka A."/>
            <person name="Antonio M."/>
            <person name="Oren A."/>
            <person name="Chaudhuri R.R."/>
            <person name="La Ragione R."/>
            <person name="Hildebrand F."/>
            <person name="Pallen M.J."/>
        </authorList>
    </citation>
    <scope>NUCLEOTIDE SEQUENCE</scope>
    <source>
        <strain evidence="2">1277</strain>
    </source>
</reference>
<comment type="caution">
    <text evidence="2">The sequence shown here is derived from an EMBL/GenBank/DDBJ whole genome shotgun (WGS) entry which is preliminary data.</text>
</comment>
<dbReference type="AlphaFoldDB" id="A0A921SZ10"/>
<name>A0A921SZ10_9FIRM</name>
<dbReference type="Pfam" id="PF14501">
    <property type="entry name" value="HATPase_c_5"/>
    <property type="match status" value="1"/>
</dbReference>
<dbReference type="PANTHER" id="PTHR40448:SF1">
    <property type="entry name" value="TWO-COMPONENT SENSOR HISTIDINE KINASE"/>
    <property type="match status" value="1"/>
</dbReference>
<accession>A0A921SZ10</accession>
<organism evidence="2 3">
    <name type="scientific">Romboutsia timonensis</name>
    <dbReference type="NCBI Taxonomy" id="1776391"/>
    <lineage>
        <taxon>Bacteria</taxon>
        <taxon>Bacillati</taxon>
        <taxon>Bacillota</taxon>
        <taxon>Clostridia</taxon>
        <taxon>Peptostreptococcales</taxon>
        <taxon>Peptostreptococcaceae</taxon>
        <taxon>Romboutsia</taxon>
    </lineage>
</organism>
<sequence>SIAKDYNYYLEIQKEQEKVRKINHDIKNHMICIRAMSEAKDEKLLDYIDNIESKIIDFNSSYNFNSGNMILDSILSNKKSICVENNIKFDVSVNFSKSDFIDMADVCSMFANLIDNAIEANLNIYSDNLEKEIVLKSAYISEVCVIKIENNKENQVLSKNSNFITTKKDKDAHGIGLKNVREIVNKYNGETVVDYTETRFIVKILIPLRK</sequence>
<dbReference type="EMBL" id="DYUB01000004">
    <property type="protein sequence ID" value="HJG95485.1"/>
    <property type="molecule type" value="Genomic_DNA"/>
</dbReference>
<evidence type="ECO:0000313" key="2">
    <source>
        <dbReference type="EMBL" id="HJG95485.1"/>
    </source>
</evidence>
<protein>
    <submittedName>
        <fullName evidence="2">ATP-binding protein</fullName>
    </submittedName>
</protein>
<evidence type="ECO:0000313" key="3">
    <source>
        <dbReference type="Proteomes" id="UP000776700"/>
    </source>
</evidence>
<evidence type="ECO:0000259" key="1">
    <source>
        <dbReference type="Pfam" id="PF14501"/>
    </source>
</evidence>
<dbReference type="GO" id="GO:0042802">
    <property type="term" value="F:identical protein binding"/>
    <property type="evidence" value="ECO:0007669"/>
    <property type="project" value="TreeGrafter"/>
</dbReference>
<gene>
    <name evidence="2" type="ORF">K8V90_00065</name>
</gene>
<proteinExistence type="predicted"/>
<reference evidence="2" key="2">
    <citation type="submission" date="2021-09" db="EMBL/GenBank/DDBJ databases">
        <authorList>
            <person name="Gilroy R."/>
        </authorList>
    </citation>
    <scope>NUCLEOTIDE SEQUENCE</scope>
    <source>
        <strain evidence="2">1277</strain>
    </source>
</reference>
<dbReference type="Proteomes" id="UP000776700">
    <property type="component" value="Unassembled WGS sequence"/>
</dbReference>
<dbReference type="InterPro" id="IPR036890">
    <property type="entry name" value="HATPase_C_sf"/>
</dbReference>
<dbReference type="InterPro" id="IPR032834">
    <property type="entry name" value="NatK-like_C"/>
</dbReference>
<feature type="non-terminal residue" evidence="2">
    <location>
        <position position="1"/>
    </location>
</feature>
<keyword evidence="2" id="KW-0067">ATP-binding</keyword>
<dbReference type="CDD" id="cd16935">
    <property type="entry name" value="HATPase_AgrC-ComD-like"/>
    <property type="match status" value="1"/>
</dbReference>
<dbReference type="SUPFAM" id="SSF55874">
    <property type="entry name" value="ATPase domain of HSP90 chaperone/DNA topoisomerase II/histidine kinase"/>
    <property type="match status" value="1"/>
</dbReference>
<dbReference type="Gene3D" id="3.30.565.10">
    <property type="entry name" value="Histidine kinase-like ATPase, C-terminal domain"/>
    <property type="match status" value="1"/>
</dbReference>